<dbReference type="Pfam" id="PF13616">
    <property type="entry name" value="Rotamase_3"/>
    <property type="match status" value="1"/>
</dbReference>
<feature type="signal peptide" evidence="2">
    <location>
        <begin position="1"/>
        <end position="25"/>
    </location>
</feature>
<dbReference type="PANTHER" id="PTHR47245">
    <property type="entry name" value="PEPTIDYLPROLYL ISOMERASE"/>
    <property type="match status" value="1"/>
</dbReference>
<dbReference type="PANTHER" id="PTHR47245:SF2">
    <property type="entry name" value="PEPTIDYL-PROLYL CIS-TRANS ISOMERASE HP_0175-RELATED"/>
    <property type="match status" value="1"/>
</dbReference>
<evidence type="ECO:0000313" key="4">
    <source>
        <dbReference type="EMBL" id="PWB03452.1"/>
    </source>
</evidence>
<feature type="domain" description="PpiC" evidence="3">
    <location>
        <begin position="228"/>
        <end position="329"/>
    </location>
</feature>
<organism evidence="4 5">
    <name type="scientific">Duncaniella muris</name>
    <dbReference type="NCBI Taxonomy" id="2094150"/>
    <lineage>
        <taxon>Bacteria</taxon>
        <taxon>Pseudomonadati</taxon>
        <taxon>Bacteroidota</taxon>
        <taxon>Bacteroidia</taxon>
        <taxon>Bacteroidales</taxon>
        <taxon>Muribaculaceae</taxon>
        <taxon>Duncaniella</taxon>
    </lineage>
</organism>
<evidence type="ECO:0000256" key="1">
    <source>
        <dbReference type="PROSITE-ProRule" id="PRU00278"/>
    </source>
</evidence>
<dbReference type="EMBL" id="PUEC01000005">
    <property type="protein sequence ID" value="PWB03452.1"/>
    <property type="molecule type" value="Genomic_DNA"/>
</dbReference>
<dbReference type="Gene3D" id="3.10.50.40">
    <property type="match status" value="2"/>
</dbReference>
<comment type="caution">
    <text evidence="4">The sequence shown here is derived from an EMBL/GenBank/DDBJ whole genome shotgun (WGS) entry which is preliminary data.</text>
</comment>
<sequence>MKKKPFIISALACAAILSASASKNADPVLMTINGKDVRQSEFEYLYHKNNLQQLAPQSIDEYIEMFIVYKLKVADAEAAGLHQTDAFTKEFNGYCAELSRPYLRDSIVEKRLIEEAYARMATSRKVSHIMLPLGSTYDEKEANRMKLDSIRTAIVNGSADFGEMAVRYSSDRSARVNNGSMGYINVNSYPYPFEKTAWETPVGEISPVIEDAPFGFHIIRVEDERPNPGKVEARHILKLTNGLSEEEGAAKKAQIDSIYNLLASGGDFDAIARAESEDPGSAANGGRLGWFGPGEMVKEFEDAAFGLKDGGISAPFKTAYGYHIVQTLAHRGIGSLAEESERIKAAISRDMRSVMPETERLTQLKAELGVKIDSTGLMQARSRMTGDSPAEQLRSLQADNSLIATVGKRVISIGDVINYIPSNVLEGANDAFTVLNSGLENKINETVVEETRKNLAENNSEYRNLTNEYRDGILLFEISNRNVWERSASDTEGLQKFFSANRAKYTWDKPHYKGYVIFTTNDSIAGEAQKYLAANKVENDSLVSVMRANYGRSIKIEKVVTGKGENAIVDNVAFNGERPEAPGKWTAWFGYAGRVIDAPEEANDVRGTVASDYQQLLESEWIKALRKKYKVKLNKKALKALGN</sequence>
<dbReference type="PROSITE" id="PS50198">
    <property type="entry name" value="PPIC_PPIASE_2"/>
    <property type="match status" value="2"/>
</dbReference>
<dbReference type="SUPFAM" id="SSF54534">
    <property type="entry name" value="FKBP-like"/>
    <property type="match status" value="2"/>
</dbReference>
<dbReference type="GO" id="GO:0003755">
    <property type="term" value="F:peptidyl-prolyl cis-trans isomerase activity"/>
    <property type="evidence" value="ECO:0007669"/>
    <property type="project" value="UniProtKB-KW"/>
</dbReference>
<reference evidence="5" key="1">
    <citation type="submission" date="2018-02" db="EMBL/GenBank/DDBJ databases">
        <authorList>
            <person name="Clavel T."/>
            <person name="Strowig T."/>
        </authorList>
    </citation>
    <scope>NUCLEOTIDE SEQUENCE [LARGE SCALE GENOMIC DNA]</scope>
    <source>
        <strain evidence="5">DSM 103720</strain>
    </source>
</reference>
<dbReference type="RefSeq" id="WP_107031562.1">
    <property type="nucleotide sequence ID" value="NZ_CAOLYA010000019.1"/>
</dbReference>
<keyword evidence="2" id="KW-0732">Signal</keyword>
<keyword evidence="1" id="KW-0697">Rotamase</keyword>
<keyword evidence="5" id="KW-1185">Reference proteome</keyword>
<evidence type="ECO:0000313" key="5">
    <source>
        <dbReference type="Proteomes" id="UP000244905"/>
    </source>
</evidence>
<evidence type="ECO:0000256" key="2">
    <source>
        <dbReference type="SAM" id="SignalP"/>
    </source>
</evidence>
<feature type="domain" description="PpiC" evidence="3">
    <location>
        <begin position="121"/>
        <end position="223"/>
    </location>
</feature>
<gene>
    <name evidence="4" type="ORF">C5O23_03430</name>
</gene>
<feature type="chain" id="PRO_5016041927" description="PpiC domain-containing protein" evidence="2">
    <location>
        <begin position="26"/>
        <end position="643"/>
    </location>
</feature>
<dbReference type="Proteomes" id="UP000244905">
    <property type="component" value="Unassembled WGS sequence"/>
</dbReference>
<dbReference type="Pfam" id="PF00639">
    <property type="entry name" value="Rotamase"/>
    <property type="match status" value="1"/>
</dbReference>
<proteinExistence type="predicted"/>
<dbReference type="AlphaFoldDB" id="A0A2V1IQ34"/>
<name>A0A2V1IQ34_9BACT</name>
<dbReference type="GeneID" id="82525403"/>
<keyword evidence="1" id="KW-0413">Isomerase</keyword>
<protein>
    <recommendedName>
        <fullName evidence="3">PpiC domain-containing protein</fullName>
    </recommendedName>
</protein>
<dbReference type="InterPro" id="IPR000297">
    <property type="entry name" value="PPIase_PpiC"/>
</dbReference>
<dbReference type="InterPro" id="IPR050245">
    <property type="entry name" value="PrsA_foldase"/>
</dbReference>
<evidence type="ECO:0000259" key="3">
    <source>
        <dbReference type="PROSITE" id="PS50198"/>
    </source>
</evidence>
<accession>A0A2V1IQ34</accession>
<dbReference type="InterPro" id="IPR046357">
    <property type="entry name" value="PPIase_dom_sf"/>
</dbReference>